<dbReference type="AlphaFoldDB" id="A0A926DGS7"/>
<feature type="transmembrane region" description="Helical" evidence="1">
    <location>
        <begin position="265"/>
        <end position="286"/>
    </location>
</feature>
<keyword evidence="1" id="KW-1133">Transmembrane helix</keyword>
<organism evidence="3 4">
    <name type="scientific">Feifania hominis</name>
    <dbReference type="NCBI Taxonomy" id="2763660"/>
    <lineage>
        <taxon>Bacteria</taxon>
        <taxon>Bacillati</taxon>
        <taxon>Bacillota</taxon>
        <taxon>Clostridia</taxon>
        <taxon>Eubacteriales</taxon>
        <taxon>Feifaniaceae</taxon>
        <taxon>Feifania</taxon>
    </lineage>
</organism>
<keyword evidence="1" id="KW-0812">Transmembrane</keyword>
<dbReference type="Pfam" id="PF01569">
    <property type="entry name" value="PAP2"/>
    <property type="match status" value="1"/>
</dbReference>
<keyword evidence="4" id="KW-1185">Reference proteome</keyword>
<reference evidence="3" key="1">
    <citation type="submission" date="2020-08" db="EMBL/GenBank/DDBJ databases">
        <title>Genome public.</title>
        <authorList>
            <person name="Liu C."/>
            <person name="Sun Q."/>
        </authorList>
    </citation>
    <scope>NUCLEOTIDE SEQUENCE</scope>
    <source>
        <strain evidence="3">BX7</strain>
    </source>
</reference>
<feature type="domain" description="Phosphatidic acid phosphatase type 2/haloperoxidase" evidence="2">
    <location>
        <begin position="49"/>
        <end position="160"/>
    </location>
</feature>
<dbReference type="RefSeq" id="WP_249301181.1">
    <property type="nucleotide sequence ID" value="NZ_JACRSP010000004.1"/>
</dbReference>
<accession>A0A926DGS7</accession>
<evidence type="ECO:0000313" key="4">
    <source>
        <dbReference type="Proteomes" id="UP000620366"/>
    </source>
</evidence>
<evidence type="ECO:0000259" key="2">
    <source>
        <dbReference type="SMART" id="SM00014"/>
    </source>
</evidence>
<feature type="transmembrane region" description="Helical" evidence="1">
    <location>
        <begin position="204"/>
        <end position="219"/>
    </location>
</feature>
<feature type="transmembrane region" description="Helical" evidence="1">
    <location>
        <begin position="20"/>
        <end position="42"/>
    </location>
</feature>
<feature type="transmembrane region" description="Helical" evidence="1">
    <location>
        <begin position="174"/>
        <end position="192"/>
    </location>
</feature>
<feature type="transmembrane region" description="Helical" evidence="1">
    <location>
        <begin position="145"/>
        <end position="162"/>
    </location>
</feature>
<proteinExistence type="predicted"/>
<dbReference type="InterPro" id="IPR000326">
    <property type="entry name" value="PAP2/HPO"/>
</dbReference>
<dbReference type="EMBL" id="JACRSP010000004">
    <property type="protein sequence ID" value="MBC8537014.1"/>
    <property type="molecule type" value="Genomic_DNA"/>
</dbReference>
<protein>
    <submittedName>
        <fullName evidence="3">Phosphatase PAP2 family protein</fullName>
    </submittedName>
</protein>
<evidence type="ECO:0000313" key="3">
    <source>
        <dbReference type="EMBL" id="MBC8537014.1"/>
    </source>
</evidence>
<feature type="transmembrane region" description="Helical" evidence="1">
    <location>
        <begin position="239"/>
        <end position="259"/>
    </location>
</feature>
<dbReference type="Gene3D" id="1.20.144.10">
    <property type="entry name" value="Phosphatidic acid phosphatase type 2/haloperoxidase"/>
    <property type="match status" value="1"/>
</dbReference>
<comment type="caution">
    <text evidence="3">The sequence shown here is derived from an EMBL/GenBank/DDBJ whole genome shotgun (WGS) entry which is preliminary data.</text>
</comment>
<gene>
    <name evidence="3" type="ORF">H8695_09975</name>
</gene>
<evidence type="ECO:0000256" key="1">
    <source>
        <dbReference type="SAM" id="Phobius"/>
    </source>
</evidence>
<dbReference type="SMART" id="SM00014">
    <property type="entry name" value="acidPPc"/>
    <property type="match status" value="1"/>
</dbReference>
<dbReference type="Proteomes" id="UP000620366">
    <property type="component" value="Unassembled WGS sequence"/>
</dbReference>
<dbReference type="PANTHER" id="PTHR14969:SF13">
    <property type="entry name" value="AT30094P"/>
    <property type="match status" value="1"/>
</dbReference>
<dbReference type="SUPFAM" id="SSF48317">
    <property type="entry name" value="Acid phosphatase/Vanadium-dependent haloperoxidase"/>
    <property type="match status" value="1"/>
</dbReference>
<keyword evidence="1" id="KW-0472">Membrane</keyword>
<dbReference type="InterPro" id="IPR036938">
    <property type="entry name" value="PAP2/HPO_sf"/>
</dbReference>
<name>A0A926DGS7_9FIRM</name>
<sequence>MGIELNLFLAQLRTPFANGLMEGISFLAESYAMIFVVCFFYWCHDKRQGRVMALTILSSASVNAFFKNLFRISRPFQVDERLTAIRVETATGYSFPSGHTQNAATLATFFAIRSRTLRALLIAVSYVVLVGFSRIYLGVHFPSDVVAGLLFGVLWCFVAHWINRFVERHGGGWFYLLFTIPAFASLVTLLPLYPTKPADPKDTLTMFGLTLGAVLGFILEQRHVRFDPAGPVKIKLQRFAVGILIVLVVEVGLKLLFPATALFRVVRYFAVGIVATYCCPMLFGLIESKRGN</sequence>
<dbReference type="PANTHER" id="PTHR14969">
    <property type="entry name" value="SPHINGOSINE-1-PHOSPHATE PHOSPHOHYDROLASE"/>
    <property type="match status" value="1"/>
</dbReference>
<feature type="transmembrane region" description="Helical" evidence="1">
    <location>
        <begin position="119"/>
        <end position="139"/>
    </location>
</feature>